<dbReference type="PANTHER" id="PTHR43839:SF3">
    <property type="entry name" value="OLIGOPEPTIDE ABC TRANSPORTER, PERMEASE PROTEIN"/>
    <property type="match status" value="1"/>
</dbReference>
<feature type="transmembrane region" description="Helical" evidence="5">
    <location>
        <begin position="304"/>
        <end position="325"/>
    </location>
</feature>
<dbReference type="InterPro" id="IPR025966">
    <property type="entry name" value="OppC_N"/>
</dbReference>
<feature type="transmembrane region" description="Helical" evidence="5">
    <location>
        <begin position="228"/>
        <end position="246"/>
    </location>
</feature>
<evidence type="ECO:0000256" key="2">
    <source>
        <dbReference type="ARBA" id="ARBA00022692"/>
    </source>
</evidence>
<evidence type="ECO:0000256" key="4">
    <source>
        <dbReference type="ARBA" id="ARBA00023136"/>
    </source>
</evidence>
<protein>
    <submittedName>
        <fullName evidence="7">ABC transporter permease</fullName>
    </submittedName>
</protein>
<feature type="transmembrane region" description="Helical" evidence="5">
    <location>
        <begin position="252"/>
        <end position="270"/>
    </location>
</feature>
<evidence type="ECO:0000313" key="7">
    <source>
        <dbReference type="EMBL" id="MXY92911.1"/>
    </source>
</evidence>
<feature type="transmembrane region" description="Helical" evidence="5">
    <location>
        <begin position="363"/>
        <end position="381"/>
    </location>
</feature>
<evidence type="ECO:0000259" key="6">
    <source>
        <dbReference type="PROSITE" id="PS50928"/>
    </source>
</evidence>
<keyword evidence="3 5" id="KW-1133">Transmembrane helix</keyword>
<feature type="domain" description="ABC transmembrane type-1" evidence="6">
    <location>
        <begin position="186"/>
        <end position="382"/>
    </location>
</feature>
<proteinExistence type="inferred from homology"/>
<dbReference type="SUPFAM" id="SSF161098">
    <property type="entry name" value="MetI-like"/>
    <property type="match status" value="1"/>
</dbReference>
<dbReference type="GO" id="GO:0005886">
    <property type="term" value="C:plasma membrane"/>
    <property type="evidence" value="ECO:0007669"/>
    <property type="project" value="UniProtKB-SubCell"/>
</dbReference>
<dbReference type="GO" id="GO:0055085">
    <property type="term" value="P:transmembrane transport"/>
    <property type="evidence" value="ECO:0007669"/>
    <property type="project" value="InterPro"/>
</dbReference>
<dbReference type="Pfam" id="PF00528">
    <property type="entry name" value="BPD_transp_1"/>
    <property type="match status" value="1"/>
</dbReference>
<evidence type="ECO:0000256" key="1">
    <source>
        <dbReference type="ARBA" id="ARBA00004141"/>
    </source>
</evidence>
<feature type="transmembrane region" description="Helical" evidence="5">
    <location>
        <begin position="188"/>
        <end position="216"/>
    </location>
</feature>
<organism evidence="7">
    <name type="scientific">Caldilineaceae bacterium SB0664_bin_27</name>
    <dbReference type="NCBI Taxonomy" id="2605260"/>
    <lineage>
        <taxon>Bacteria</taxon>
        <taxon>Bacillati</taxon>
        <taxon>Chloroflexota</taxon>
        <taxon>Caldilineae</taxon>
        <taxon>Caldilineales</taxon>
        <taxon>Caldilineaceae</taxon>
    </lineage>
</organism>
<gene>
    <name evidence="7" type="ORF">F4Y42_05615</name>
</gene>
<dbReference type="EMBL" id="VXRG01000049">
    <property type="protein sequence ID" value="MXY92911.1"/>
    <property type="molecule type" value="Genomic_DNA"/>
</dbReference>
<name>A0A6B0YRN8_9CHLR</name>
<evidence type="ECO:0000256" key="5">
    <source>
        <dbReference type="RuleBase" id="RU363032"/>
    </source>
</evidence>
<dbReference type="AlphaFoldDB" id="A0A6B0YRN8"/>
<dbReference type="InterPro" id="IPR000515">
    <property type="entry name" value="MetI-like"/>
</dbReference>
<keyword evidence="4 5" id="KW-0472">Membrane</keyword>
<feature type="transmembrane region" description="Helical" evidence="5">
    <location>
        <begin position="56"/>
        <end position="75"/>
    </location>
</feature>
<keyword evidence="2 5" id="KW-0812">Transmembrane</keyword>
<dbReference type="InterPro" id="IPR035906">
    <property type="entry name" value="MetI-like_sf"/>
</dbReference>
<accession>A0A6B0YRN8</accession>
<comment type="similarity">
    <text evidence="5">Belongs to the binding-protein-dependent transport system permease family.</text>
</comment>
<comment type="caution">
    <text evidence="7">The sequence shown here is derived from an EMBL/GenBank/DDBJ whole genome shotgun (WGS) entry which is preliminary data.</text>
</comment>
<keyword evidence="5" id="KW-0813">Transport</keyword>
<dbReference type="PANTHER" id="PTHR43839">
    <property type="entry name" value="OPPC IN A BINDING PROTEIN-DEPENDENT TRANSPORT SYSTEM"/>
    <property type="match status" value="1"/>
</dbReference>
<dbReference type="Pfam" id="PF12911">
    <property type="entry name" value="OppC_N"/>
    <property type="match status" value="1"/>
</dbReference>
<dbReference type="Gene3D" id="1.10.3720.10">
    <property type="entry name" value="MetI-like"/>
    <property type="match status" value="1"/>
</dbReference>
<dbReference type="PROSITE" id="PS50928">
    <property type="entry name" value="ABC_TM1"/>
    <property type="match status" value="1"/>
</dbReference>
<evidence type="ECO:0000256" key="3">
    <source>
        <dbReference type="ARBA" id="ARBA00022989"/>
    </source>
</evidence>
<dbReference type="CDD" id="cd06261">
    <property type="entry name" value="TM_PBP2"/>
    <property type="match status" value="1"/>
</dbReference>
<reference evidence="7" key="1">
    <citation type="submission" date="2019-09" db="EMBL/GenBank/DDBJ databases">
        <title>Characterisation of the sponge microbiome using genome-centric metagenomics.</title>
        <authorList>
            <person name="Engelberts J.P."/>
            <person name="Robbins S.J."/>
            <person name="De Goeij J.M."/>
            <person name="Aranda M."/>
            <person name="Bell S.C."/>
            <person name="Webster N.S."/>
        </authorList>
    </citation>
    <scope>NUCLEOTIDE SEQUENCE</scope>
    <source>
        <strain evidence="7">SB0664_bin_27</strain>
    </source>
</reference>
<comment type="subcellular location">
    <subcellularLocation>
        <location evidence="5">Cell membrane</location>
        <topology evidence="5">Multi-pass membrane protein</topology>
    </subcellularLocation>
    <subcellularLocation>
        <location evidence="1">Membrane</location>
        <topology evidence="1">Multi-pass membrane protein</topology>
    </subcellularLocation>
</comment>
<sequence length="393" mass="44288">MASIVSNLLRLLNPRPRSVETAPSPATTFTESEDFYRAGQWQLVWWKFRRHRLAQTAMWVLAVFYFVVLFAEFLAPHAPLTRYKDLASAPPTKIRLFEVVSDSYRSPFIYTLVRGRDPVTARPIYKANAGEANTIRLFVRGDSYKMWGLIESDLHLFGTDNETMPIFIFGTDRIGRDIFSRIIYGGRISLTIGLIGVALTAIFGVLLGGVSGYFGGAVDEIIQRLIDLLYALPAIPLWMSLAAALPQDWPNLRLYFAITIILSILNWTRLARIVRGKILSLREEDFVMAARLDGENQWTIITRYLLPGFASFIIVELTIAIPFMILGETALSFLGIGLQPPTISWGVMLQDAQDIMSVAQTPWTLWPVIFVVIAVLMFNFLGDGMRDAADPYH</sequence>